<dbReference type="PRINTS" id="PR00033">
    <property type="entry name" value="HTHASNC"/>
</dbReference>
<dbReference type="PANTHER" id="PTHR30154:SF34">
    <property type="entry name" value="TRANSCRIPTIONAL REGULATOR AZLB"/>
    <property type="match status" value="1"/>
</dbReference>
<dbReference type="GO" id="GO:0005829">
    <property type="term" value="C:cytosol"/>
    <property type="evidence" value="ECO:0007669"/>
    <property type="project" value="TreeGrafter"/>
</dbReference>
<dbReference type="InterPro" id="IPR036390">
    <property type="entry name" value="WH_DNA-bd_sf"/>
</dbReference>
<dbReference type="InterPro" id="IPR019888">
    <property type="entry name" value="Tscrpt_reg_AsnC-like"/>
</dbReference>
<keyword evidence="1" id="KW-0805">Transcription regulation</keyword>
<dbReference type="PROSITE" id="PS50956">
    <property type="entry name" value="HTH_ASNC_2"/>
    <property type="match status" value="1"/>
</dbReference>
<dbReference type="GO" id="GO:0043565">
    <property type="term" value="F:sequence-specific DNA binding"/>
    <property type="evidence" value="ECO:0007669"/>
    <property type="project" value="InterPro"/>
</dbReference>
<evidence type="ECO:0000313" key="6">
    <source>
        <dbReference type="Proteomes" id="UP000321424"/>
    </source>
</evidence>
<gene>
    <name evidence="5" type="primary">asnC</name>
    <name evidence="5" type="ORF">NN4_69510</name>
</gene>
<dbReference type="InterPro" id="IPR000485">
    <property type="entry name" value="AsnC-type_HTH_dom"/>
</dbReference>
<dbReference type="Proteomes" id="UP000321424">
    <property type="component" value="Unassembled WGS sequence"/>
</dbReference>
<dbReference type="InterPro" id="IPR036388">
    <property type="entry name" value="WH-like_DNA-bd_sf"/>
</dbReference>
<comment type="caution">
    <text evidence="5">The sequence shown here is derived from an EMBL/GenBank/DDBJ whole genome shotgun (WGS) entry which is preliminary data.</text>
</comment>
<dbReference type="InterPro" id="IPR011008">
    <property type="entry name" value="Dimeric_a/b-barrel"/>
</dbReference>
<organism evidence="5 6">
    <name type="scientific">Nocardia ninae NBRC 108245</name>
    <dbReference type="NCBI Taxonomy" id="1210091"/>
    <lineage>
        <taxon>Bacteria</taxon>
        <taxon>Bacillati</taxon>
        <taxon>Actinomycetota</taxon>
        <taxon>Actinomycetes</taxon>
        <taxon>Mycobacteriales</taxon>
        <taxon>Nocardiaceae</taxon>
        <taxon>Nocardia</taxon>
    </lineage>
</organism>
<accession>A0A511MP97</accession>
<evidence type="ECO:0000313" key="5">
    <source>
        <dbReference type="EMBL" id="GEM42432.1"/>
    </source>
</evidence>
<protein>
    <submittedName>
        <fullName evidence="5">AsnC family transcriptional regulator</fullName>
    </submittedName>
</protein>
<evidence type="ECO:0000256" key="3">
    <source>
        <dbReference type="ARBA" id="ARBA00023163"/>
    </source>
</evidence>
<dbReference type="AlphaFoldDB" id="A0A511MP97"/>
<dbReference type="EMBL" id="BJXA01000069">
    <property type="protein sequence ID" value="GEM42432.1"/>
    <property type="molecule type" value="Genomic_DNA"/>
</dbReference>
<name>A0A511MP97_9NOCA</name>
<dbReference type="InterPro" id="IPR019887">
    <property type="entry name" value="Tscrpt_reg_AsnC/Lrp_C"/>
</dbReference>
<keyword evidence="3" id="KW-0804">Transcription</keyword>
<dbReference type="RefSeq" id="WP_147140006.1">
    <property type="nucleotide sequence ID" value="NZ_BJXA01000069.1"/>
</dbReference>
<dbReference type="SUPFAM" id="SSF54909">
    <property type="entry name" value="Dimeric alpha+beta barrel"/>
    <property type="match status" value="1"/>
</dbReference>
<evidence type="ECO:0000256" key="1">
    <source>
        <dbReference type="ARBA" id="ARBA00023015"/>
    </source>
</evidence>
<dbReference type="SMART" id="SM00344">
    <property type="entry name" value="HTH_ASNC"/>
    <property type="match status" value="2"/>
</dbReference>
<dbReference type="Pfam" id="PF13404">
    <property type="entry name" value="HTH_AsnC-type"/>
    <property type="match status" value="2"/>
</dbReference>
<evidence type="ECO:0000256" key="2">
    <source>
        <dbReference type="ARBA" id="ARBA00023125"/>
    </source>
</evidence>
<reference evidence="5 6" key="1">
    <citation type="submission" date="2019-07" db="EMBL/GenBank/DDBJ databases">
        <title>Whole genome shotgun sequence of Nocardia ninae NBRC 108245.</title>
        <authorList>
            <person name="Hosoyama A."/>
            <person name="Uohara A."/>
            <person name="Ohji S."/>
            <person name="Ichikawa N."/>
        </authorList>
    </citation>
    <scope>NUCLEOTIDE SEQUENCE [LARGE SCALE GENOMIC DNA]</scope>
    <source>
        <strain evidence="5 6">NBRC 108245</strain>
    </source>
</reference>
<feature type="domain" description="HTH asnC-type" evidence="4">
    <location>
        <begin position="12"/>
        <end position="72"/>
    </location>
</feature>
<dbReference type="Pfam" id="PF01037">
    <property type="entry name" value="AsnC_trans_reg"/>
    <property type="match status" value="1"/>
</dbReference>
<dbReference type="SUPFAM" id="SSF46785">
    <property type="entry name" value="Winged helix' DNA-binding domain"/>
    <property type="match status" value="2"/>
</dbReference>
<keyword evidence="6" id="KW-1185">Reference proteome</keyword>
<dbReference type="Gene3D" id="3.30.70.920">
    <property type="match status" value="1"/>
</dbReference>
<dbReference type="OrthoDB" id="3453230at2"/>
<sequence>MQHDGSTESSALDVLDRQILHALVHDARIPFAKLGAVLDVSEQTVARRYRALRERGIMHVSGQVNAVPLGHARWVLRIRSTPDKALRLAESLARFPDLSWVTLLSTGSEVTCVSRPRSVERRDALLLHTLPRASQVRDVTAHEVMHRFPADEEWPRDSHLFTDQQLRELGVQRAGCAVGLRRANAERTGPDTPPDLTPEDEAMLALLGRDGRAPYAQIAAETGWTAPRVARRMSELAQSGVLYFDLDFAVERMGYTARAALWLRVRPADLDAVGRAMATHPEIVFVAATTGPTNMMASVICRDTPHLYRYITERLGALDGINDLEVTPALRVLKQAQTLLSSDRVSLVR</sequence>
<keyword evidence="2" id="KW-0238">DNA-binding</keyword>
<dbReference type="Gene3D" id="1.10.10.10">
    <property type="entry name" value="Winged helix-like DNA-binding domain superfamily/Winged helix DNA-binding domain"/>
    <property type="match status" value="2"/>
</dbReference>
<proteinExistence type="predicted"/>
<evidence type="ECO:0000259" key="4">
    <source>
        <dbReference type="PROSITE" id="PS50956"/>
    </source>
</evidence>
<dbReference type="PANTHER" id="PTHR30154">
    <property type="entry name" value="LEUCINE-RESPONSIVE REGULATORY PROTEIN"/>
    <property type="match status" value="1"/>
</dbReference>
<dbReference type="GO" id="GO:0043200">
    <property type="term" value="P:response to amino acid"/>
    <property type="evidence" value="ECO:0007669"/>
    <property type="project" value="TreeGrafter"/>
</dbReference>